<dbReference type="SUPFAM" id="SSF81301">
    <property type="entry name" value="Nucleotidyltransferase"/>
    <property type="match status" value="1"/>
</dbReference>
<dbReference type="InterPro" id="IPR043519">
    <property type="entry name" value="NT_sf"/>
</dbReference>
<evidence type="ECO:0000313" key="1">
    <source>
        <dbReference type="EMBL" id="MFC5019906.1"/>
    </source>
</evidence>
<evidence type="ECO:0000313" key="2">
    <source>
        <dbReference type="Proteomes" id="UP001595855"/>
    </source>
</evidence>
<dbReference type="RefSeq" id="WP_271414095.1">
    <property type="nucleotide sequence ID" value="NZ_BAAATN010000007.1"/>
</dbReference>
<accession>A0ABV9X361</accession>
<name>A0ABV9X361_9ACTN</name>
<protein>
    <recommendedName>
        <fullName evidence="3">Nucleotidyltransferase</fullName>
    </recommendedName>
</protein>
<dbReference type="Proteomes" id="UP001595855">
    <property type="component" value="Unassembled WGS sequence"/>
</dbReference>
<gene>
    <name evidence="1" type="ORF">ACFPRC_34205</name>
</gene>
<organism evidence="1 2">
    <name type="scientific">Streptomyces lienomycini</name>
    <dbReference type="NCBI Taxonomy" id="284035"/>
    <lineage>
        <taxon>Bacteria</taxon>
        <taxon>Bacillati</taxon>
        <taxon>Actinomycetota</taxon>
        <taxon>Actinomycetes</taxon>
        <taxon>Kitasatosporales</taxon>
        <taxon>Streptomycetaceae</taxon>
        <taxon>Streptomyces</taxon>
    </lineage>
</organism>
<dbReference type="EMBL" id="JBHSJO010000001">
    <property type="protein sequence ID" value="MFC5019906.1"/>
    <property type="molecule type" value="Genomic_DNA"/>
</dbReference>
<sequence>MSAQQPVTYETFLARAVADPDVVGLVLKGSHAHDGTVTRHSDHDLYVVPADDADSSLTGLDGLRSAALDLVVVTVAEFHRLDGFERYAIARGRVLLDRLDGRIARMVAAKGRLGAVEARRVAAARLDAYANAHYRSLKNTRDGHPLAARLDTGDGVGFLLELLFALDRRPRPYNKYLAWELERFPLPGWDTRALLATLERVTATGEVDVRRELFGRVEAVAREAGHGRTLDAWGEDLRLMRPGTWPRP</sequence>
<evidence type="ECO:0008006" key="3">
    <source>
        <dbReference type="Google" id="ProtNLM"/>
    </source>
</evidence>
<keyword evidence="2" id="KW-1185">Reference proteome</keyword>
<comment type="caution">
    <text evidence="1">The sequence shown here is derived from an EMBL/GenBank/DDBJ whole genome shotgun (WGS) entry which is preliminary data.</text>
</comment>
<proteinExistence type="predicted"/>
<reference evidence="2" key="1">
    <citation type="journal article" date="2019" name="Int. J. Syst. Evol. Microbiol.">
        <title>The Global Catalogue of Microorganisms (GCM) 10K type strain sequencing project: providing services to taxonomists for standard genome sequencing and annotation.</title>
        <authorList>
            <consortium name="The Broad Institute Genomics Platform"/>
            <consortium name="The Broad Institute Genome Sequencing Center for Infectious Disease"/>
            <person name="Wu L."/>
            <person name="Ma J."/>
        </authorList>
    </citation>
    <scope>NUCLEOTIDE SEQUENCE [LARGE SCALE GENOMIC DNA]</scope>
    <source>
        <strain evidence="2">CGMCC 4.1542</strain>
    </source>
</reference>